<evidence type="ECO:0000256" key="4">
    <source>
        <dbReference type="ARBA" id="ARBA00023002"/>
    </source>
</evidence>
<dbReference type="PROSITE" id="PS00210">
    <property type="entry name" value="HEMOCYANIN_2"/>
    <property type="match status" value="1"/>
</dbReference>
<evidence type="ECO:0000313" key="8">
    <source>
        <dbReference type="EMBL" id="CAJ0849513.1"/>
    </source>
</evidence>
<dbReference type="GO" id="GO:0004097">
    <property type="term" value="F:catechol oxidase activity"/>
    <property type="evidence" value="ECO:0007669"/>
    <property type="project" value="InterPro"/>
</dbReference>
<dbReference type="PROSITE" id="PS00498">
    <property type="entry name" value="TYROSINASE_2"/>
    <property type="match status" value="1"/>
</dbReference>
<dbReference type="GO" id="GO:0046872">
    <property type="term" value="F:metal ion binding"/>
    <property type="evidence" value="ECO:0007669"/>
    <property type="project" value="UniProtKB-KW"/>
</dbReference>
<sequence>MASTLSLTRREAVVGAAAATLGSTLPSSLRAQTVRVRMDIATFAQDVARLAKFENAVRTLQGHSESDPRGWLRNAHAHARYCSVAETDPDQVHFCYFFLAWHRAYIWVTERKIREISGDDSFSYPYWNWSTDRHIPAAFARSGSPLANANRDTPPRGLRDSEVGFRRDDPRLRVLGVAALSARRFLATTAAQIPFSFGGIARPNSGNAYDNAFPEGTPHGPVHVYVGGDMSDFETAARDPIFFAHHGNLDRLWENWRRDPAHKASEPTSTAFLDHKFPFIWLDGITIHVAVRDVLDTHNLGYTYDYLDAIRPDETPAVASAQAASETLPSIGQSKLKLPFRAEGVEDENERKILQITDVEAPEKVMTVGVYLRTPQTPPEELGTNVGSFSALRAGGKIAWPSKTLSFDITAAAKKFAGQEIVVDLIPYKIRAEGVEESYPKLKYGGMAIVTEK</sequence>
<keyword evidence="4" id="KW-0560">Oxidoreductase</keyword>
<evidence type="ECO:0000256" key="2">
    <source>
        <dbReference type="ARBA" id="ARBA00009928"/>
    </source>
</evidence>
<dbReference type="InterPro" id="IPR008922">
    <property type="entry name" value="Di-copper_centre_dom_sf"/>
</dbReference>
<comment type="cofactor">
    <cofactor evidence="1">
        <name>Cu(2+)</name>
        <dbReference type="ChEBI" id="CHEBI:29036"/>
    </cofactor>
</comment>
<dbReference type="PRINTS" id="PR00092">
    <property type="entry name" value="TYROSINASE"/>
</dbReference>
<comment type="similarity">
    <text evidence="2">Belongs to the tyrosinase family.</text>
</comment>
<feature type="region of interest" description="Disordered" evidence="6">
    <location>
        <begin position="144"/>
        <end position="163"/>
    </location>
</feature>
<reference evidence="8" key="1">
    <citation type="submission" date="2023-07" db="EMBL/GenBank/DDBJ databases">
        <authorList>
            <person name="Pelsma A.J. K."/>
        </authorList>
    </citation>
    <scope>NUCLEOTIDE SEQUENCE</scope>
</reference>
<evidence type="ECO:0000256" key="6">
    <source>
        <dbReference type="SAM" id="MobiDB-lite"/>
    </source>
</evidence>
<dbReference type="Gene3D" id="1.10.1280.10">
    <property type="entry name" value="Di-copper center containing domain from catechol oxidase"/>
    <property type="match status" value="1"/>
</dbReference>
<dbReference type="PANTHER" id="PTHR11474">
    <property type="entry name" value="TYROSINASE FAMILY MEMBER"/>
    <property type="match status" value="1"/>
</dbReference>
<evidence type="ECO:0000256" key="1">
    <source>
        <dbReference type="ARBA" id="ARBA00001973"/>
    </source>
</evidence>
<dbReference type="PANTHER" id="PTHR11474:SF76">
    <property type="entry name" value="SHKT DOMAIN-CONTAINING PROTEIN"/>
    <property type="match status" value="1"/>
</dbReference>
<dbReference type="InterPro" id="IPR013788">
    <property type="entry name" value="Hemocyanin/hexamerin"/>
</dbReference>
<feature type="domain" description="Tyrosinase copper-binding" evidence="7">
    <location>
        <begin position="239"/>
        <end position="250"/>
    </location>
</feature>
<feature type="compositionally biased region" description="Basic and acidic residues" evidence="6">
    <location>
        <begin position="153"/>
        <end position="163"/>
    </location>
</feature>
<evidence type="ECO:0000256" key="3">
    <source>
        <dbReference type="ARBA" id="ARBA00022723"/>
    </source>
</evidence>
<keyword evidence="5" id="KW-0186">Copper</keyword>
<keyword evidence="3" id="KW-0479">Metal-binding</keyword>
<dbReference type="InterPro" id="IPR022739">
    <property type="entry name" value="Polyphenol_oxidase_cen"/>
</dbReference>
<dbReference type="InterPro" id="IPR002227">
    <property type="entry name" value="Tyrosinase_Cu-bd"/>
</dbReference>
<dbReference type="SUPFAM" id="SSF48056">
    <property type="entry name" value="Di-copper centre-containing domain"/>
    <property type="match status" value="1"/>
</dbReference>
<accession>A0AA48LWU8</accession>
<organism evidence="8">
    <name type="scientific">freshwater sediment metagenome</name>
    <dbReference type="NCBI Taxonomy" id="556182"/>
    <lineage>
        <taxon>unclassified sequences</taxon>
        <taxon>metagenomes</taxon>
        <taxon>ecological metagenomes</taxon>
    </lineage>
</organism>
<dbReference type="AlphaFoldDB" id="A0AA48LWU8"/>
<evidence type="ECO:0000259" key="7">
    <source>
        <dbReference type="PROSITE" id="PS00498"/>
    </source>
</evidence>
<evidence type="ECO:0000256" key="5">
    <source>
        <dbReference type="ARBA" id="ARBA00023008"/>
    </source>
</evidence>
<gene>
    <name evidence="8" type="ORF">AMST5_00136</name>
</gene>
<name>A0AA48LWU8_9ZZZZ</name>
<dbReference type="EMBL" id="OY288114">
    <property type="protein sequence ID" value="CAJ0849513.1"/>
    <property type="molecule type" value="Genomic_DNA"/>
</dbReference>
<dbReference type="InterPro" id="IPR050316">
    <property type="entry name" value="Tyrosinase/Hemocyanin"/>
</dbReference>
<proteinExistence type="inferred from homology"/>
<dbReference type="Pfam" id="PF00264">
    <property type="entry name" value="Tyrosinase"/>
    <property type="match status" value="1"/>
</dbReference>
<protein>
    <recommendedName>
        <fullName evidence="7">Tyrosinase copper-binding domain-containing protein</fullName>
    </recommendedName>
</protein>
<dbReference type="Pfam" id="PF12142">
    <property type="entry name" value="PPO1_DWL"/>
    <property type="match status" value="1"/>
</dbReference>